<comment type="caution">
    <text evidence="1">The sequence shown here is derived from an EMBL/GenBank/DDBJ whole genome shotgun (WGS) entry which is preliminary data.</text>
</comment>
<dbReference type="eggNOG" id="COG4469">
    <property type="taxonomic scope" value="Bacteria"/>
</dbReference>
<sequence length="108" mass="11793">MTRPPQRIVEAALIEGIGPITARGLLTMPEDRWGLLRDHITDRRHGKNGLVARCMACEGEVYIRTAGPCLPTIAEAILPAHGTTGAMPCRTTCEPRNIKSARSRTFTV</sequence>
<reference evidence="1 2" key="1">
    <citation type="submission" date="2013-02" db="EMBL/GenBank/DDBJ databases">
        <authorList>
            <person name="Genoscope - CEA"/>
        </authorList>
    </citation>
    <scope>NUCLEOTIDE SEQUENCE [LARGE SCALE GENOMIC DNA]</scope>
    <source>
        <strain evidence="1 2">STM 2683</strain>
    </source>
</reference>
<organism evidence="1 2">
    <name type="scientific">Mesorhizobium metallidurans STM 2683</name>
    <dbReference type="NCBI Taxonomy" id="1297569"/>
    <lineage>
        <taxon>Bacteria</taxon>
        <taxon>Pseudomonadati</taxon>
        <taxon>Pseudomonadota</taxon>
        <taxon>Alphaproteobacteria</taxon>
        <taxon>Hyphomicrobiales</taxon>
        <taxon>Phyllobacteriaceae</taxon>
        <taxon>Mesorhizobium</taxon>
    </lineage>
</organism>
<dbReference type="EMBL" id="CAUM01000080">
    <property type="protein sequence ID" value="CCV05888.1"/>
    <property type="molecule type" value="Genomic_DNA"/>
</dbReference>
<evidence type="ECO:0000313" key="2">
    <source>
        <dbReference type="Proteomes" id="UP000012062"/>
    </source>
</evidence>
<gene>
    <name evidence="1" type="ORF">MESS2_1700015</name>
</gene>
<proteinExistence type="predicted"/>
<protein>
    <submittedName>
        <fullName evidence="1">Uncharacterized protein</fullName>
    </submittedName>
</protein>
<accession>M5EP51</accession>
<name>M5EP51_9HYPH</name>
<keyword evidence="2" id="KW-1185">Reference proteome</keyword>
<dbReference type="AlphaFoldDB" id="M5EP51"/>
<evidence type="ECO:0000313" key="1">
    <source>
        <dbReference type="EMBL" id="CCV05888.1"/>
    </source>
</evidence>
<dbReference type="Proteomes" id="UP000012062">
    <property type="component" value="Unassembled WGS sequence"/>
</dbReference>
<dbReference type="STRING" id="1297569.MESS2_1700015"/>